<evidence type="ECO:0000256" key="6">
    <source>
        <dbReference type="SAM" id="Phobius"/>
    </source>
</evidence>
<feature type="coiled-coil region" evidence="5">
    <location>
        <begin position="204"/>
        <end position="263"/>
    </location>
</feature>
<evidence type="ECO:0000313" key="8">
    <source>
        <dbReference type="EMBL" id="NKN33818.1"/>
    </source>
</evidence>
<dbReference type="InterPro" id="IPR006665">
    <property type="entry name" value="OmpA-like"/>
</dbReference>
<gene>
    <name evidence="8" type="ORF">HF203_11365</name>
</gene>
<reference evidence="8 9" key="1">
    <citation type="submission" date="2020-04" db="EMBL/GenBank/DDBJ databases">
        <title>Draft Whole-Genome sequence of Marichromatium bheemlicum DSM 18632, type strain.</title>
        <authorList>
            <person name="Kyndt J.A."/>
            <person name="Meyer T.E."/>
        </authorList>
    </citation>
    <scope>NUCLEOTIDE SEQUENCE [LARGE SCALE GENOMIC DNA]</scope>
    <source>
        <strain evidence="8 9">DSM 18632</strain>
    </source>
</reference>
<dbReference type="SUPFAM" id="SSF103088">
    <property type="entry name" value="OmpA-like"/>
    <property type="match status" value="1"/>
</dbReference>
<dbReference type="PROSITE" id="PS51123">
    <property type="entry name" value="OMPA_2"/>
    <property type="match status" value="1"/>
</dbReference>
<dbReference type="InterPro" id="IPR050330">
    <property type="entry name" value="Bact_OuterMem_StrucFunc"/>
</dbReference>
<keyword evidence="3" id="KW-0998">Cell outer membrane</keyword>
<proteinExistence type="predicted"/>
<evidence type="ECO:0000313" key="9">
    <source>
        <dbReference type="Proteomes" id="UP000740754"/>
    </source>
</evidence>
<organism evidence="8 9">
    <name type="scientific">Marichromatium bheemlicum</name>
    <dbReference type="NCBI Taxonomy" id="365339"/>
    <lineage>
        <taxon>Bacteria</taxon>
        <taxon>Pseudomonadati</taxon>
        <taxon>Pseudomonadota</taxon>
        <taxon>Gammaproteobacteria</taxon>
        <taxon>Chromatiales</taxon>
        <taxon>Chromatiaceae</taxon>
        <taxon>Marichromatium</taxon>
    </lineage>
</organism>
<dbReference type="Pfam" id="PF00691">
    <property type="entry name" value="OmpA"/>
    <property type="match status" value="1"/>
</dbReference>
<keyword evidence="9" id="KW-1185">Reference proteome</keyword>
<dbReference type="CDD" id="cd07185">
    <property type="entry name" value="OmpA_C-like"/>
    <property type="match status" value="1"/>
</dbReference>
<accession>A0ABX1I9A2</accession>
<feature type="domain" description="OmpA-like" evidence="7">
    <location>
        <begin position="458"/>
        <end position="573"/>
    </location>
</feature>
<dbReference type="InterPro" id="IPR006664">
    <property type="entry name" value="OMP_bac"/>
</dbReference>
<dbReference type="EMBL" id="JAAXKX010000016">
    <property type="protein sequence ID" value="NKN33818.1"/>
    <property type="molecule type" value="Genomic_DNA"/>
</dbReference>
<evidence type="ECO:0000256" key="1">
    <source>
        <dbReference type="ARBA" id="ARBA00004442"/>
    </source>
</evidence>
<keyword evidence="6" id="KW-1133">Transmembrane helix</keyword>
<feature type="coiled-coil region" evidence="5">
    <location>
        <begin position="59"/>
        <end position="157"/>
    </location>
</feature>
<evidence type="ECO:0000256" key="3">
    <source>
        <dbReference type="ARBA" id="ARBA00023237"/>
    </source>
</evidence>
<dbReference type="InterPro" id="IPR036737">
    <property type="entry name" value="OmpA-like_sf"/>
</dbReference>
<name>A0ABX1I9A2_9GAMM</name>
<evidence type="ECO:0000256" key="4">
    <source>
        <dbReference type="PROSITE-ProRule" id="PRU00473"/>
    </source>
</evidence>
<dbReference type="PANTHER" id="PTHR30329:SF21">
    <property type="entry name" value="LIPOPROTEIN YIAD-RELATED"/>
    <property type="match status" value="1"/>
</dbReference>
<dbReference type="Proteomes" id="UP000740754">
    <property type="component" value="Unassembled WGS sequence"/>
</dbReference>
<keyword evidence="2 4" id="KW-0472">Membrane</keyword>
<dbReference type="Gene3D" id="1.10.287.1490">
    <property type="match status" value="1"/>
</dbReference>
<keyword evidence="6" id="KW-0812">Transmembrane</keyword>
<dbReference type="PANTHER" id="PTHR30329">
    <property type="entry name" value="STATOR ELEMENT OF FLAGELLAR MOTOR COMPLEX"/>
    <property type="match status" value="1"/>
</dbReference>
<comment type="subcellular location">
    <subcellularLocation>
        <location evidence="1">Cell outer membrane</location>
    </subcellularLocation>
</comment>
<dbReference type="PRINTS" id="PR01021">
    <property type="entry name" value="OMPADOMAIN"/>
</dbReference>
<evidence type="ECO:0000256" key="5">
    <source>
        <dbReference type="SAM" id="Coils"/>
    </source>
</evidence>
<dbReference type="Gene3D" id="3.30.1330.60">
    <property type="entry name" value="OmpA-like domain"/>
    <property type="match status" value="1"/>
</dbReference>
<evidence type="ECO:0000256" key="2">
    <source>
        <dbReference type="ARBA" id="ARBA00023136"/>
    </source>
</evidence>
<dbReference type="RefSeq" id="WP_168669749.1">
    <property type="nucleotide sequence ID" value="NZ_JAAXKX010000016.1"/>
</dbReference>
<protein>
    <submittedName>
        <fullName evidence="8">OmpA family protein</fullName>
    </submittedName>
</protein>
<feature type="coiled-coil region" evidence="5">
    <location>
        <begin position="287"/>
        <end position="403"/>
    </location>
</feature>
<sequence>MSDTSSTFWRPVALFLLVALIGVYLLYEWYDDRLYEQLDTQEQALAEAAGHARQLDVELAEAVSRRDALSLELEQLRLDHDTTLAALEQRLATLRADKEALEQRYQTLHERHQSMAADLDSERAQASGAYAELEARYQQAEATIATLRDDLSRVHEAIAATAAEHRAHIETLERHLNERIHLSTTTPMDAELLRLAQNLGVVPSEADRQAIAELKTKLELLQEDYAAARAKHEADRAHLQQALEQAEARAAAREAELDELKRAYGEALAALEARPSEDGDDDAVARLAELNRTLAEREARIAELEERLVAVGQQRAEASAALAARPSAQQLTELETALAAARTRIEGLEAELTSAAAGAADEAVLREQLMAREARVVELESTLAELEADHQALRAELAAQQARLVEDDAALAAQADDIEIDAQVETLTTALAAERERTAQVRALYQRLAELGASYSEQGMRLRLANDTLRFPTGAATLPADELPVLDQIVALLADNPGLTLRIVGHTDSAGSDALNLELSRQRAEAVRAGLIERGLDPERVEAEGVGEAGPIASNATARGRASNRRVEVYVIE</sequence>
<comment type="caution">
    <text evidence="8">The sequence shown here is derived from an EMBL/GenBank/DDBJ whole genome shotgun (WGS) entry which is preliminary data.</text>
</comment>
<keyword evidence="5" id="KW-0175">Coiled coil</keyword>
<evidence type="ECO:0000259" key="7">
    <source>
        <dbReference type="PROSITE" id="PS51123"/>
    </source>
</evidence>
<feature type="transmembrane region" description="Helical" evidence="6">
    <location>
        <begin position="12"/>
        <end position="30"/>
    </location>
</feature>